<dbReference type="InterPro" id="IPR043136">
    <property type="entry name" value="B30.2/SPRY_sf"/>
</dbReference>
<evidence type="ECO:0000313" key="4">
    <source>
        <dbReference type="Proteomes" id="UP000789375"/>
    </source>
</evidence>
<dbReference type="InterPro" id="IPR001870">
    <property type="entry name" value="B30.2/SPRY"/>
</dbReference>
<feature type="compositionally biased region" description="Polar residues" evidence="1">
    <location>
        <begin position="120"/>
        <end position="136"/>
    </location>
</feature>
<proteinExistence type="predicted"/>
<dbReference type="EMBL" id="CAJVPP010000139">
    <property type="protein sequence ID" value="CAG8446833.1"/>
    <property type="molecule type" value="Genomic_DNA"/>
</dbReference>
<comment type="caution">
    <text evidence="3">The sequence shown here is derived from an EMBL/GenBank/DDBJ whole genome shotgun (WGS) entry which is preliminary data.</text>
</comment>
<reference evidence="3" key="1">
    <citation type="submission" date="2021-06" db="EMBL/GenBank/DDBJ databases">
        <authorList>
            <person name="Kallberg Y."/>
            <person name="Tangrot J."/>
            <person name="Rosling A."/>
        </authorList>
    </citation>
    <scope>NUCLEOTIDE SEQUENCE</scope>
    <source>
        <strain evidence="3">87-6 pot B 2015</strain>
    </source>
</reference>
<dbReference type="InterPro" id="IPR003877">
    <property type="entry name" value="SPRY_dom"/>
</dbReference>
<dbReference type="Gene3D" id="2.60.120.920">
    <property type="match status" value="1"/>
</dbReference>
<dbReference type="Pfam" id="PF00622">
    <property type="entry name" value="SPRY"/>
    <property type="match status" value="1"/>
</dbReference>
<evidence type="ECO:0000259" key="2">
    <source>
        <dbReference type="PROSITE" id="PS50188"/>
    </source>
</evidence>
<keyword evidence="4" id="KW-1185">Reference proteome</keyword>
<protein>
    <submittedName>
        <fullName evidence="3">5461_t:CDS:1</fullName>
    </submittedName>
</protein>
<dbReference type="InterPro" id="IPR013320">
    <property type="entry name" value="ConA-like_dom_sf"/>
</dbReference>
<dbReference type="SUPFAM" id="SSF49899">
    <property type="entry name" value="Concanavalin A-like lectins/glucanases"/>
    <property type="match status" value="1"/>
</dbReference>
<evidence type="ECO:0000256" key="1">
    <source>
        <dbReference type="SAM" id="MobiDB-lite"/>
    </source>
</evidence>
<dbReference type="PROSITE" id="PS50188">
    <property type="entry name" value="B302_SPRY"/>
    <property type="match status" value="1"/>
</dbReference>
<sequence length="406" mass="45469">MNVELNFHTMPSRDFVLDLPQQLQQPKQVKKHINTKSIPKPTAALITQFKTLKPIFCPVVSSLSWLIVPTLIPKILMSVALSFSSSHNTRFGSSLCCCCLAKNGVFKRFSKITHKIYQNSTDGGETGETNNISPPSYDTVPPAPETSHRFGKKHEATQTSFIDAKAYSIKHPPDEKLPTSEEIQKIITKGCYKSWKFIPEDIVSNSQRVIVSNDGRTIEFCKGNKEFKYNDVMIQTNYPFFMPDTIGSNSNEIESDIMHYFEITLQSKASRNTTIAIGISTKPYPYFRLPGWNANSVGYHSDDGRKFWNDEFGGRDYGPEWGKIGDIIGCGYKPKTGEVFFTKNGKFLGMAFAGLRHIWYPTIGSDGKVKIAINFGDEEFACKEAQGYGIGTPGKRVIEKGVVFSD</sequence>
<feature type="region of interest" description="Disordered" evidence="1">
    <location>
        <begin position="120"/>
        <end position="152"/>
    </location>
</feature>
<feature type="domain" description="B30.2/SPRY" evidence="2">
    <location>
        <begin position="178"/>
        <end position="380"/>
    </location>
</feature>
<dbReference type="Proteomes" id="UP000789375">
    <property type="component" value="Unassembled WGS sequence"/>
</dbReference>
<evidence type="ECO:0000313" key="3">
    <source>
        <dbReference type="EMBL" id="CAG8446833.1"/>
    </source>
</evidence>
<gene>
    <name evidence="3" type="ORF">FMOSSE_LOCUS1234</name>
</gene>
<organism evidence="3 4">
    <name type="scientific">Funneliformis mosseae</name>
    <name type="common">Endomycorrhizal fungus</name>
    <name type="synonym">Glomus mosseae</name>
    <dbReference type="NCBI Taxonomy" id="27381"/>
    <lineage>
        <taxon>Eukaryota</taxon>
        <taxon>Fungi</taxon>
        <taxon>Fungi incertae sedis</taxon>
        <taxon>Mucoromycota</taxon>
        <taxon>Glomeromycotina</taxon>
        <taxon>Glomeromycetes</taxon>
        <taxon>Glomerales</taxon>
        <taxon>Glomeraceae</taxon>
        <taxon>Funneliformis</taxon>
    </lineage>
</organism>
<name>A0A9N8VG27_FUNMO</name>
<dbReference type="InterPro" id="IPR050618">
    <property type="entry name" value="Ubq-SigPath_Reg"/>
</dbReference>
<dbReference type="PANTHER" id="PTHR12864">
    <property type="entry name" value="RAN BINDING PROTEIN 9-RELATED"/>
    <property type="match status" value="1"/>
</dbReference>
<accession>A0A9N8VG27</accession>
<dbReference type="AlphaFoldDB" id="A0A9N8VG27"/>
<dbReference type="SMART" id="SM00449">
    <property type="entry name" value="SPRY"/>
    <property type="match status" value="1"/>
</dbReference>